<evidence type="ECO:0000256" key="1">
    <source>
        <dbReference type="SAM" id="MobiDB-lite"/>
    </source>
</evidence>
<feature type="compositionally biased region" description="Basic and acidic residues" evidence="1">
    <location>
        <begin position="86"/>
        <end position="99"/>
    </location>
</feature>
<sequence length="99" mass="11062">MSGCSCLSSYIARAETHLQRQWEYKGCAVRLHESFLLTHFELPTDAVDEELPAVSLVPVRPRPCTSFLKEAMMSSGNRSGISPVMKIKDDAEERRSDGC</sequence>
<evidence type="ECO:0000313" key="3">
    <source>
        <dbReference type="Proteomes" id="UP001479290"/>
    </source>
</evidence>
<evidence type="ECO:0000313" key="2">
    <source>
        <dbReference type="EMBL" id="KAK9964966.1"/>
    </source>
</evidence>
<dbReference type="EMBL" id="JAWDJR010000012">
    <property type="protein sequence ID" value="KAK9964966.1"/>
    <property type="molecule type" value="Genomic_DNA"/>
</dbReference>
<keyword evidence="3" id="KW-1185">Reference proteome</keyword>
<accession>A0AAW1ZTZ2</accession>
<organism evidence="2 3">
    <name type="scientific">Culter alburnus</name>
    <name type="common">Topmouth culter</name>
    <dbReference type="NCBI Taxonomy" id="194366"/>
    <lineage>
        <taxon>Eukaryota</taxon>
        <taxon>Metazoa</taxon>
        <taxon>Chordata</taxon>
        <taxon>Craniata</taxon>
        <taxon>Vertebrata</taxon>
        <taxon>Euteleostomi</taxon>
        <taxon>Actinopterygii</taxon>
        <taxon>Neopterygii</taxon>
        <taxon>Teleostei</taxon>
        <taxon>Ostariophysi</taxon>
        <taxon>Cypriniformes</taxon>
        <taxon>Xenocyprididae</taxon>
        <taxon>Xenocypridinae</taxon>
        <taxon>Culter</taxon>
    </lineage>
</organism>
<protein>
    <submittedName>
        <fullName evidence="2">Uncharacterized protein</fullName>
    </submittedName>
</protein>
<comment type="caution">
    <text evidence="2">The sequence shown here is derived from an EMBL/GenBank/DDBJ whole genome shotgun (WGS) entry which is preliminary data.</text>
</comment>
<reference evidence="2 3" key="1">
    <citation type="submission" date="2024-05" db="EMBL/GenBank/DDBJ databases">
        <title>A high-quality chromosomal-level genome assembly of Topmouth culter (Culter alburnus).</title>
        <authorList>
            <person name="Zhao H."/>
        </authorList>
    </citation>
    <scope>NUCLEOTIDE SEQUENCE [LARGE SCALE GENOMIC DNA]</scope>
    <source>
        <strain evidence="2">CATC2023</strain>
        <tissue evidence="2">Muscle</tissue>
    </source>
</reference>
<feature type="region of interest" description="Disordered" evidence="1">
    <location>
        <begin position="78"/>
        <end position="99"/>
    </location>
</feature>
<name>A0AAW1ZTZ2_CULAL</name>
<proteinExistence type="predicted"/>
<gene>
    <name evidence="2" type="ORF">ABG768_004088</name>
</gene>
<dbReference type="AlphaFoldDB" id="A0AAW1ZTZ2"/>
<dbReference type="Proteomes" id="UP001479290">
    <property type="component" value="Unassembled WGS sequence"/>
</dbReference>